<accession>A0A0G4H516</accession>
<keyword evidence="3" id="KW-1185">Reference proteome</keyword>
<dbReference type="AlphaFoldDB" id="A0A0G4H516"/>
<name>A0A0G4H516_VITBC</name>
<organism evidence="2 3">
    <name type="scientific">Vitrella brassicaformis (strain CCMP3155)</name>
    <dbReference type="NCBI Taxonomy" id="1169540"/>
    <lineage>
        <taxon>Eukaryota</taxon>
        <taxon>Sar</taxon>
        <taxon>Alveolata</taxon>
        <taxon>Colpodellida</taxon>
        <taxon>Vitrellaceae</taxon>
        <taxon>Vitrella</taxon>
    </lineage>
</organism>
<feature type="compositionally biased region" description="Basic and acidic residues" evidence="1">
    <location>
        <begin position="238"/>
        <end position="249"/>
    </location>
</feature>
<reference evidence="2 3" key="1">
    <citation type="submission" date="2014-11" db="EMBL/GenBank/DDBJ databases">
        <authorList>
            <person name="Zhu J."/>
            <person name="Qi W."/>
            <person name="Song R."/>
        </authorList>
    </citation>
    <scope>NUCLEOTIDE SEQUENCE [LARGE SCALE GENOMIC DNA]</scope>
</reference>
<sequence>MQRCGEIIFRDETETTLIYNSKSFHTIPGVRPRALLQDFHDHHIAKKTPTPGFCCTCGAPPPAEKLPLDEFKTLIFALSNAPGCANLKGREAAQLVTEDNVHHLAFMVIERAAATERSEDRATLATFLDAIDPLQPIFFATLKTSRLVMKAIDHLSSYATSSPTADDAKYRKTLANLVDFAGKLLAKLDHVEPPRDAAFTDQEQMQREMSLLAQFSPEQQADMYRKERQVNEGDAELEDRLARRTEELAKQYQQMTNTEKEEDGEEEDGEVPEWFNEPLPETPSLPPPQQPQTFSR</sequence>
<evidence type="ECO:0000313" key="2">
    <source>
        <dbReference type="EMBL" id="CEM38875.1"/>
    </source>
</evidence>
<evidence type="ECO:0000313" key="3">
    <source>
        <dbReference type="Proteomes" id="UP000041254"/>
    </source>
</evidence>
<dbReference type="EMBL" id="CDMY01001004">
    <property type="protein sequence ID" value="CEM38875.1"/>
    <property type="molecule type" value="Genomic_DNA"/>
</dbReference>
<evidence type="ECO:0000256" key="1">
    <source>
        <dbReference type="SAM" id="MobiDB-lite"/>
    </source>
</evidence>
<proteinExistence type="predicted"/>
<protein>
    <submittedName>
        <fullName evidence="2">Uncharacterized protein</fullName>
    </submittedName>
</protein>
<dbReference type="Proteomes" id="UP000041254">
    <property type="component" value="Unassembled WGS sequence"/>
</dbReference>
<feature type="compositionally biased region" description="Pro residues" evidence="1">
    <location>
        <begin position="280"/>
        <end position="290"/>
    </location>
</feature>
<dbReference type="VEuPathDB" id="CryptoDB:Vbra_4650"/>
<feature type="compositionally biased region" description="Acidic residues" evidence="1">
    <location>
        <begin position="260"/>
        <end position="271"/>
    </location>
</feature>
<dbReference type="InParanoid" id="A0A0G4H516"/>
<dbReference type="PhylomeDB" id="A0A0G4H516"/>
<feature type="region of interest" description="Disordered" evidence="1">
    <location>
        <begin position="224"/>
        <end position="296"/>
    </location>
</feature>
<gene>
    <name evidence="2" type="ORF">Vbra_4650</name>
</gene>